<accession>A0A9X7J1M7</accession>
<dbReference type="SMART" id="SM00530">
    <property type="entry name" value="HTH_XRE"/>
    <property type="match status" value="1"/>
</dbReference>
<protein>
    <submittedName>
        <fullName evidence="4">HTH-type transcriptional regulator SinR</fullName>
    </submittedName>
</protein>
<proteinExistence type="predicted"/>
<feature type="compositionally biased region" description="Basic and acidic residues" evidence="2">
    <location>
        <begin position="1"/>
        <end position="10"/>
    </location>
</feature>
<dbReference type="Gene3D" id="1.10.260.40">
    <property type="entry name" value="lambda repressor-like DNA-binding domains"/>
    <property type="match status" value="1"/>
</dbReference>
<evidence type="ECO:0000313" key="5">
    <source>
        <dbReference type="Proteomes" id="UP000239430"/>
    </source>
</evidence>
<dbReference type="RefSeq" id="WP_054936985.1">
    <property type="nucleotide sequence ID" value="NZ_PVXL01000072.1"/>
</dbReference>
<dbReference type="PANTHER" id="PTHR46797">
    <property type="entry name" value="HTH-TYPE TRANSCRIPTIONAL REGULATOR"/>
    <property type="match status" value="1"/>
</dbReference>
<evidence type="ECO:0000313" key="4">
    <source>
        <dbReference type="EMBL" id="PRR69637.1"/>
    </source>
</evidence>
<organism evidence="4 5">
    <name type="scientific">Neomoorella stamsii</name>
    <dbReference type="NCBI Taxonomy" id="1266720"/>
    <lineage>
        <taxon>Bacteria</taxon>
        <taxon>Bacillati</taxon>
        <taxon>Bacillota</taxon>
        <taxon>Clostridia</taxon>
        <taxon>Neomoorellales</taxon>
        <taxon>Neomoorellaceae</taxon>
        <taxon>Neomoorella</taxon>
    </lineage>
</organism>
<evidence type="ECO:0000256" key="2">
    <source>
        <dbReference type="SAM" id="MobiDB-lite"/>
    </source>
</evidence>
<dbReference type="AlphaFoldDB" id="A0A9X7J1M7"/>
<dbReference type="GO" id="GO:0005829">
    <property type="term" value="C:cytosol"/>
    <property type="evidence" value="ECO:0007669"/>
    <property type="project" value="TreeGrafter"/>
</dbReference>
<dbReference type="Pfam" id="PF01381">
    <property type="entry name" value="HTH_3"/>
    <property type="match status" value="1"/>
</dbReference>
<dbReference type="InterPro" id="IPR001387">
    <property type="entry name" value="Cro/C1-type_HTH"/>
</dbReference>
<feature type="region of interest" description="Disordered" evidence="2">
    <location>
        <begin position="1"/>
        <end position="24"/>
    </location>
</feature>
<dbReference type="InterPro" id="IPR050807">
    <property type="entry name" value="TransReg_Diox_bact_type"/>
</dbReference>
<reference evidence="4 5" key="1">
    <citation type="submission" date="2018-03" db="EMBL/GenBank/DDBJ databases">
        <title>Genome sequence of Moorella stamsii DSM 26217.</title>
        <authorList>
            <person name="Poehlein A."/>
            <person name="Daniel R."/>
        </authorList>
    </citation>
    <scope>NUCLEOTIDE SEQUENCE [LARGE SCALE GENOMIC DNA]</scope>
    <source>
        <strain evidence="5">DSM 26217</strain>
    </source>
</reference>
<dbReference type="PROSITE" id="PS50943">
    <property type="entry name" value="HTH_CROC1"/>
    <property type="match status" value="1"/>
</dbReference>
<dbReference type="PANTHER" id="PTHR46797:SF1">
    <property type="entry name" value="METHYLPHOSPHONATE SYNTHASE"/>
    <property type="match status" value="1"/>
</dbReference>
<sequence>MKLKELREQRNLSQQELARRAGVAQSSIHYIETGQKSPTYRILQKLASALGVSVADLLDEDKAS</sequence>
<dbReference type="GO" id="GO:0003700">
    <property type="term" value="F:DNA-binding transcription factor activity"/>
    <property type="evidence" value="ECO:0007669"/>
    <property type="project" value="TreeGrafter"/>
</dbReference>
<name>A0A9X7J1M7_9FIRM</name>
<dbReference type="CDD" id="cd00093">
    <property type="entry name" value="HTH_XRE"/>
    <property type="match status" value="1"/>
</dbReference>
<dbReference type="GO" id="GO:0003677">
    <property type="term" value="F:DNA binding"/>
    <property type="evidence" value="ECO:0007669"/>
    <property type="project" value="UniProtKB-KW"/>
</dbReference>
<dbReference type="Proteomes" id="UP000239430">
    <property type="component" value="Unassembled WGS sequence"/>
</dbReference>
<evidence type="ECO:0000256" key="1">
    <source>
        <dbReference type="ARBA" id="ARBA00023125"/>
    </source>
</evidence>
<feature type="domain" description="HTH cro/C1-type" evidence="3">
    <location>
        <begin position="3"/>
        <end position="57"/>
    </location>
</feature>
<keyword evidence="1" id="KW-0238">DNA-binding</keyword>
<dbReference type="EMBL" id="PVXL01000072">
    <property type="protein sequence ID" value="PRR69637.1"/>
    <property type="molecule type" value="Genomic_DNA"/>
</dbReference>
<dbReference type="SUPFAM" id="SSF47413">
    <property type="entry name" value="lambda repressor-like DNA-binding domains"/>
    <property type="match status" value="1"/>
</dbReference>
<comment type="caution">
    <text evidence="4">The sequence shown here is derived from an EMBL/GenBank/DDBJ whole genome shotgun (WGS) entry which is preliminary data.</text>
</comment>
<gene>
    <name evidence="4" type="primary">sinR_3</name>
    <name evidence="4" type="ORF">MOST_30590</name>
</gene>
<evidence type="ECO:0000259" key="3">
    <source>
        <dbReference type="PROSITE" id="PS50943"/>
    </source>
</evidence>
<keyword evidence="5" id="KW-1185">Reference proteome</keyword>
<dbReference type="InterPro" id="IPR010982">
    <property type="entry name" value="Lambda_DNA-bd_dom_sf"/>
</dbReference>